<evidence type="ECO:0000313" key="3">
    <source>
        <dbReference type="Proteomes" id="UP001151760"/>
    </source>
</evidence>
<dbReference type="Pfam" id="PF24626">
    <property type="entry name" value="SH3_Tf2-1"/>
    <property type="match status" value="1"/>
</dbReference>
<comment type="caution">
    <text evidence="2">The sequence shown here is derived from an EMBL/GenBank/DDBJ whole genome shotgun (WGS) entry which is preliminary data.</text>
</comment>
<feature type="domain" description="Chromo" evidence="1">
    <location>
        <begin position="288"/>
        <end position="335"/>
    </location>
</feature>
<dbReference type="InterPro" id="IPR056924">
    <property type="entry name" value="SH3_Tf2-1"/>
</dbReference>
<reference evidence="2" key="1">
    <citation type="journal article" date="2022" name="Int. J. Mol. Sci.">
        <title>Draft Genome of Tanacetum Coccineum: Genomic Comparison of Closely Related Tanacetum-Family Plants.</title>
        <authorList>
            <person name="Yamashiro T."/>
            <person name="Shiraishi A."/>
            <person name="Nakayama K."/>
            <person name="Satake H."/>
        </authorList>
    </citation>
    <scope>NUCLEOTIDE SEQUENCE</scope>
</reference>
<evidence type="ECO:0000259" key="1">
    <source>
        <dbReference type="PROSITE" id="PS50013"/>
    </source>
</evidence>
<name>A0ABQ5HCG4_9ASTR</name>
<dbReference type="PANTHER" id="PTHR45835">
    <property type="entry name" value="YALI0A06105P"/>
    <property type="match status" value="1"/>
</dbReference>
<protein>
    <submittedName>
        <fullName evidence="2">Retrotransposable element Tf2</fullName>
    </submittedName>
</protein>
<dbReference type="Proteomes" id="UP001151760">
    <property type="component" value="Unassembled WGS sequence"/>
</dbReference>
<keyword evidence="3" id="KW-1185">Reference proteome</keyword>
<dbReference type="PANTHER" id="PTHR45835:SF104">
    <property type="entry name" value="PROTEIN NYNRIN-LIKE"/>
    <property type="match status" value="1"/>
</dbReference>
<dbReference type="InterPro" id="IPR041577">
    <property type="entry name" value="RT_RNaseH_2"/>
</dbReference>
<sequence>MSTSSVLALPDFNATFTIETDASGQGIGAVLMQSVVDSLSRIIGGELLQLTLEVIHSDLWSLIKKAWEEDNVEDYIRQCTICQKCKVDLSASLGLLQPLPIPEAIWEDISMDFIEGLPLSAGKSVIMVVVDRLSKCLEGYLRSMSSSKPNDWAKWLPLAKYWYNTTYHSVIKHTPFEVVYGQAPPIHLPYLPGESNLEVVDRSLLTREQTIQLLQTIVDPRTSQKLAPKYYGPYQILAKVGTVAYTLNLPPTSTIHPTFHVSLLKKFHGTNPQSTQPLDYQFPATFLRILNKLLEVRTVKKQNKAHVEWLIQWEHYGEEEAIWESAKKINSQFPKFDPWGQGST</sequence>
<reference evidence="2" key="2">
    <citation type="submission" date="2022-01" db="EMBL/GenBank/DDBJ databases">
        <authorList>
            <person name="Yamashiro T."/>
            <person name="Shiraishi A."/>
            <person name="Satake H."/>
            <person name="Nakayama K."/>
        </authorList>
    </citation>
    <scope>NUCLEOTIDE SEQUENCE</scope>
</reference>
<dbReference type="InterPro" id="IPR012337">
    <property type="entry name" value="RNaseH-like_sf"/>
</dbReference>
<dbReference type="InterPro" id="IPR016197">
    <property type="entry name" value="Chromo-like_dom_sf"/>
</dbReference>
<dbReference type="InterPro" id="IPR000953">
    <property type="entry name" value="Chromo/chromo_shadow_dom"/>
</dbReference>
<dbReference type="PROSITE" id="PS50013">
    <property type="entry name" value="CHROMO_2"/>
    <property type="match status" value="1"/>
</dbReference>
<proteinExistence type="predicted"/>
<dbReference type="InterPro" id="IPR036397">
    <property type="entry name" value="RNaseH_sf"/>
</dbReference>
<dbReference type="SUPFAM" id="SSF54160">
    <property type="entry name" value="Chromo domain-like"/>
    <property type="match status" value="1"/>
</dbReference>
<dbReference type="Pfam" id="PF17919">
    <property type="entry name" value="RT_RNaseH_2"/>
    <property type="match status" value="1"/>
</dbReference>
<dbReference type="Gene3D" id="2.40.50.40">
    <property type="match status" value="1"/>
</dbReference>
<dbReference type="SUPFAM" id="SSF53098">
    <property type="entry name" value="Ribonuclease H-like"/>
    <property type="match status" value="1"/>
</dbReference>
<gene>
    <name evidence="2" type="ORF">Tco_1067200</name>
</gene>
<organism evidence="2 3">
    <name type="scientific">Tanacetum coccineum</name>
    <dbReference type="NCBI Taxonomy" id="301880"/>
    <lineage>
        <taxon>Eukaryota</taxon>
        <taxon>Viridiplantae</taxon>
        <taxon>Streptophyta</taxon>
        <taxon>Embryophyta</taxon>
        <taxon>Tracheophyta</taxon>
        <taxon>Spermatophyta</taxon>
        <taxon>Magnoliopsida</taxon>
        <taxon>eudicotyledons</taxon>
        <taxon>Gunneridae</taxon>
        <taxon>Pentapetalae</taxon>
        <taxon>asterids</taxon>
        <taxon>campanulids</taxon>
        <taxon>Asterales</taxon>
        <taxon>Asteraceae</taxon>
        <taxon>Asteroideae</taxon>
        <taxon>Anthemideae</taxon>
        <taxon>Anthemidinae</taxon>
        <taxon>Tanacetum</taxon>
    </lineage>
</organism>
<dbReference type="EMBL" id="BQNB010019455">
    <property type="protein sequence ID" value="GJT85483.1"/>
    <property type="molecule type" value="Genomic_DNA"/>
</dbReference>
<accession>A0ABQ5HCG4</accession>
<evidence type="ECO:0000313" key="2">
    <source>
        <dbReference type="EMBL" id="GJT85483.1"/>
    </source>
</evidence>
<dbReference type="Gene3D" id="3.30.420.10">
    <property type="entry name" value="Ribonuclease H-like superfamily/Ribonuclease H"/>
    <property type="match status" value="2"/>
</dbReference>